<feature type="binding site" evidence="7">
    <location>
        <begin position="211"/>
        <end position="214"/>
    </location>
    <ligand>
        <name>substrate</name>
    </ligand>
</feature>
<dbReference type="PANTHER" id="PTHR23417">
    <property type="entry name" value="3-DEOXY-D-MANNO-OCTULOSONIC-ACID TRANSFERASE/TRNA GUANINE-N 7 - -METHYLTRANSFERASE"/>
    <property type="match status" value="1"/>
</dbReference>
<evidence type="ECO:0000256" key="3">
    <source>
        <dbReference type="ARBA" id="ARBA00022603"/>
    </source>
</evidence>
<dbReference type="InterPro" id="IPR029063">
    <property type="entry name" value="SAM-dependent_MTases_sf"/>
</dbReference>
<keyword evidence="6 7" id="KW-0819">tRNA processing</keyword>
<dbReference type="GO" id="GO:0043527">
    <property type="term" value="C:tRNA methyltransferase complex"/>
    <property type="evidence" value="ECO:0007669"/>
    <property type="project" value="TreeGrafter"/>
</dbReference>
<comment type="catalytic activity">
    <reaction evidence="1 7">
        <text>guanosine(46) in tRNA + S-adenosyl-L-methionine = N(7)-methylguanosine(46) in tRNA + S-adenosyl-L-homocysteine</text>
        <dbReference type="Rhea" id="RHEA:42708"/>
        <dbReference type="Rhea" id="RHEA-COMP:10188"/>
        <dbReference type="Rhea" id="RHEA-COMP:10189"/>
        <dbReference type="ChEBI" id="CHEBI:57856"/>
        <dbReference type="ChEBI" id="CHEBI:59789"/>
        <dbReference type="ChEBI" id="CHEBI:74269"/>
        <dbReference type="ChEBI" id="CHEBI:74480"/>
        <dbReference type="EC" id="2.1.1.33"/>
    </reaction>
</comment>
<keyword evidence="9" id="KW-1185">Reference proteome</keyword>
<keyword evidence="3 7" id="KW-0489">Methyltransferase</keyword>
<evidence type="ECO:0000256" key="4">
    <source>
        <dbReference type="ARBA" id="ARBA00022679"/>
    </source>
</evidence>
<dbReference type="PANTHER" id="PTHR23417:SF14">
    <property type="entry name" value="PENTACOTRIPEPTIDE-REPEAT REGION OF PRORP DOMAIN-CONTAINING PROTEIN"/>
    <property type="match status" value="1"/>
</dbReference>
<dbReference type="EC" id="2.1.1.33" evidence="7"/>
<dbReference type="NCBIfam" id="TIGR00091">
    <property type="entry name" value="tRNA (guanosine(46)-N7)-methyltransferase TrmB"/>
    <property type="match status" value="1"/>
</dbReference>
<evidence type="ECO:0000256" key="6">
    <source>
        <dbReference type="ARBA" id="ARBA00022694"/>
    </source>
</evidence>
<evidence type="ECO:0000256" key="1">
    <source>
        <dbReference type="ARBA" id="ARBA00000142"/>
    </source>
</evidence>
<feature type="binding site" evidence="7">
    <location>
        <position position="146"/>
    </location>
    <ligand>
        <name>substrate</name>
    </ligand>
</feature>
<evidence type="ECO:0000313" key="9">
    <source>
        <dbReference type="Proteomes" id="UP000092952"/>
    </source>
</evidence>
<comment type="caution">
    <text evidence="7">Lacks conserved residue(s) required for the propagation of feature annotation.</text>
</comment>
<feature type="binding site" evidence="7">
    <location>
        <position position="92"/>
    </location>
    <ligand>
        <name>S-adenosyl-L-methionine</name>
        <dbReference type="ChEBI" id="CHEBI:59789"/>
    </ligand>
</feature>
<feature type="binding site" evidence="7">
    <location>
        <position position="67"/>
    </location>
    <ligand>
        <name>S-adenosyl-L-methionine</name>
        <dbReference type="ChEBI" id="CHEBI:59789"/>
    </ligand>
</feature>
<dbReference type="AlphaFoldDB" id="A0A1B1YS65"/>
<comment type="similarity">
    <text evidence="7">Belongs to the class I-like SAM-binding methyltransferase superfamily. TrmB family.</text>
</comment>
<dbReference type="InterPro" id="IPR003358">
    <property type="entry name" value="tRNA_(Gua-N-7)_MeTrfase_Trmb"/>
</dbReference>
<dbReference type="UniPathway" id="UPA00989"/>
<dbReference type="EMBL" id="CP014671">
    <property type="protein sequence ID" value="ANX03644.1"/>
    <property type="molecule type" value="Genomic_DNA"/>
</dbReference>
<comment type="pathway">
    <text evidence="7">tRNA modification; N(7)-methylguanine-tRNA biosynthesis.</text>
</comment>
<proteinExistence type="inferred from homology"/>
<evidence type="ECO:0000313" key="8">
    <source>
        <dbReference type="EMBL" id="ANX03644.1"/>
    </source>
</evidence>
<dbReference type="InParanoid" id="A0A1B1YS65"/>
<evidence type="ECO:0000256" key="7">
    <source>
        <dbReference type="HAMAP-Rule" id="MF_01057"/>
    </source>
</evidence>
<keyword evidence="5 7" id="KW-0949">S-adenosyl-L-methionine</keyword>
<dbReference type="GO" id="GO:0008176">
    <property type="term" value="F:tRNA (guanine(46)-N7)-methyltransferase activity"/>
    <property type="evidence" value="ECO:0007669"/>
    <property type="project" value="UniProtKB-UniRule"/>
</dbReference>
<dbReference type="FunCoup" id="A0A1B1YS65">
    <property type="interactions" value="326"/>
</dbReference>
<accession>A0A1B1YS65</accession>
<dbReference type="STRING" id="1810504.PG2T_05180"/>
<evidence type="ECO:0000256" key="5">
    <source>
        <dbReference type="ARBA" id="ARBA00022691"/>
    </source>
</evidence>
<dbReference type="Proteomes" id="UP000092952">
    <property type="component" value="Chromosome"/>
</dbReference>
<feature type="binding site" evidence="7">
    <location>
        <position position="142"/>
    </location>
    <ligand>
        <name>S-adenosyl-L-methionine</name>
        <dbReference type="ChEBI" id="CHEBI:59789"/>
    </ligand>
</feature>
<dbReference type="InterPro" id="IPR055361">
    <property type="entry name" value="tRNA_methyltr_TrmB_bact"/>
</dbReference>
<organism evidence="8 9">
    <name type="scientific">Immundisolibacter cernigliae</name>
    <dbReference type="NCBI Taxonomy" id="1810504"/>
    <lineage>
        <taxon>Bacteria</taxon>
        <taxon>Pseudomonadati</taxon>
        <taxon>Pseudomonadota</taxon>
        <taxon>Gammaproteobacteria</taxon>
        <taxon>Immundisolibacterales</taxon>
        <taxon>Immundisolibacteraceae</taxon>
        <taxon>Immundisolibacter</taxon>
    </lineage>
</organism>
<sequence>MAEAPNTPPPEASHRRAIRSFVVRAGRMTPGQRQALERLWPRYGLDLPDGAIDLDQAFGRQAPRTLEIGFGMGDALLALAAAHPERDFIGVEVYPPGIGSFLLRVEQAGLSNVRVICADAVEVLARHLPAASLDRLLVLFPDPWPKKRHHKRRLVNAPFLDLAARVLRSGGQLQIATDWADYAAAIGELLPACAAFTPAGSAPDEAGRPQTKYERRGQRLGHAIAEFVCRRR</sequence>
<protein>
    <recommendedName>
        <fullName evidence="7">tRNA (guanine-N(7)-)-methyltransferase</fullName>
        <ecNumber evidence="7">2.1.1.33</ecNumber>
    </recommendedName>
    <alternativeName>
        <fullName evidence="7">tRNA (guanine(46)-N(7))-methyltransferase</fullName>
    </alternativeName>
    <alternativeName>
        <fullName evidence="7">tRNA(m7G46)-methyltransferase</fullName>
    </alternativeName>
</protein>
<keyword evidence="4 7" id="KW-0808">Transferase</keyword>
<feature type="binding site" evidence="7">
    <location>
        <position position="178"/>
    </location>
    <ligand>
        <name>substrate</name>
    </ligand>
</feature>
<reference evidence="9" key="1">
    <citation type="submission" date="2016-03" db="EMBL/GenBank/DDBJ databases">
        <title>Complete genome sequence of Solimmundus cernigliae, representing a novel lineage of polycyclic aromatic hydrocarbon degraders within the Gammaproteobacteria.</title>
        <authorList>
            <person name="Singleton D.R."/>
            <person name="Dickey A.N."/>
            <person name="Scholl E.H."/>
            <person name="Wright F.A."/>
            <person name="Aitken M.D."/>
        </authorList>
    </citation>
    <scope>NUCLEOTIDE SEQUENCE [LARGE SCALE GENOMIC DNA]</scope>
    <source>
        <strain evidence="9">TR3.2</strain>
    </source>
</reference>
<dbReference type="Gene3D" id="3.40.50.150">
    <property type="entry name" value="Vaccinia Virus protein VP39"/>
    <property type="match status" value="1"/>
</dbReference>
<dbReference type="Pfam" id="PF02390">
    <property type="entry name" value="Methyltransf_4"/>
    <property type="match status" value="1"/>
</dbReference>
<feature type="binding site" evidence="7">
    <location>
        <position position="119"/>
    </location>
    <ligand>
        <name>S-adenosyl-L-methionine</name>
        <dbReference type="ChEBI" id="CHEBI:59789"/>
    </ligand>
</feature>
<comment type="function">
    <text evidence="2 7">Catalyzes the formation of N(7)-methylguanine at position 46 (m7G46) in tRNA.</text>
</comment>
<dbReference type="HAMAP" id="MF_01057">
    <property type="entry name" value="tRNA_methyltr_TrmB"/>
    <property type="match status" value="1"/>
</dbReference>
<dbReference type="SUPFAM" id="SSF53335">
    <property type="entry name" value="S-adenosyl-L-methionine-dependent methyltransferases"/>
    <property type="match status" value="1"/>
</dbReference>
<gene>
    <name evidence="7" type="primary">trmB</name>
    <name evidence="8" type="ORF">PG2T_05180</name>
</gene>
<name>A0A1B1YS65_9GAMM</name>
<dbReference type="PROSITE" id="PS51625">
    <property type="entry name" value="SAM_MT_TRMB"/>
    <property type="match status" value="1"/>
</dbReference>
<dbReference type="KEGG" id="gbi:PG2T_05180"/>
<dbReference type="CDD" id="cd02440">
    <property type="entry name" value="AdoMet_MTases"/>
    <property type="match status" value="1"/>
</dbReference>
<evidence type="ECO:0000256" key="2">
    <source>
        <dbReference type="ARBA" id="ARBA00003015"/>
    </source>
</evidence>